<dbReference type="Proteomes" id="UP001163203">
    <property type="component" value="Chromosome"/>
</dbReference>
<evidence type="ECO:0000259" key="2">
    <source>
        <dbReference type="Pfam" id="PF07510"/>
    </source>
</evidence>
<dbReference type="InterPro" id="IPR011089">
    <property type="entry name" value="GmrSD_C"/>
</dbReference>
<proteinExistence type="predicted"/>
<keyword evidence="4" id="KW-1185">Reference proteome</keyword>
<keyword evidence="3" id="KW-0378">Hydrolase</keyword>
<evidence type="ECO:0000313" key="3">
    <source>
        <dbReference type="EMBL" id="WAL66400.1"/>
    </source>
</evidence>
<protein>
    <submittedName>
        <fullName evidence="3">HNH endonuclease family protein</fullName>
    </submittedName>
</protein>
<reference evidence="3" key="1">
    <citation type="submission" date="2022-11" db="EMBL/GenBank/DDBJ databases">
        <authorList>
            <person name="Mo P."/>
        </authorList>
    </citation>
    <scope>NUCLEOTIDE SEQUENCE</scope>
    <source>
        <strain evidence="3">HUAS 11-8</strain>
    </source>
</reference>
<keyword evidence="3" id="KW-0255">Endonuclease</keyword>
<dbReference type="Pfam" id="PF07510">
    <property type="entry name" value="GmrSD_C"/>
    <property type="match status" value="1"/>
</dbReference>
<feature type="domain" description="GmrSD restriction endonucleases C-terminal" evidence="2">
    <location>
        <begin position="93"/>
        <end position="207"/>
    </location>
</feature>
<accession>A0ABY7B273</accession>
<feature type="chain" id="PRO_5046762037" evidence="1">
    <location>
        <begin position="23"/>
        <end position="212"/>
    </location>
</feature>
<dbReference type="PANTHER" id="PTHR24094:SF15">
    <property type="entry name" value="AMP-DEPENDENT SYNTHETASE_LIGASE DOMAIN-CONTAINING PROTEIN-RELATED"/>
    <property type="match status" value="1"/>
</dbReference>
<evidence type="ECO:0000256" key="1">
    <source>
        <dbReference type="SAM" id="SignalP"/>
    </source>
</evidence>
<name>A0ABY7B273_9PSEU</name>
<dbReference type="RefSeq" id="WP_268756532.1">
    <property type="nucleotide sequence ID" value="NZ_CP113836.1"/>
</dbReference>
<dbReference type="PROSITE" id="PS51257">
    <property type="entry name" value="PROKAR_LIPOPROTEIN"/>
    <property type="match status" value="1"/>
</dbReference>
<keyword evidence="1" id="KW-0732">Signal</keyword>
<feature type="signal peptide" evidence="1">
    <location>
        <begin position="1"/>
        <end position="22"/>
    </location>
</feature>
<sequence>MKVRWLPVLAAFVVAGTTGCQAGTGPSAGGAAAATGSPAQARAQLAELVIQPRNGMGGYSREKFPHWATVAGECDTRETVLKRDGKDVRTDDQCRAVSGTWYSPYDGGTWTKASDVDIDHTVPLAQAWRSGAASWTTDRRKEFANDLTRPQLRAVTDNVNQAKGDKAPDEWRPPLESDWCGYAADWITVKHYYRLTVIDAEKQALTDMLTHC</sequence>
<evidence type="ECO:0000313" key="4">
    <source>
        <dbReference type="Proteomes" id="UP001163203"/>
    </source>
</evidence>
<dbReference type="EMBL" id="CP113836">
    <property type="protein sequence ID" value="WAL66400.1"/>
    <property type="molecule type" value="Genomic_DNA"/>
</dbReference>
<dbReference type="PANTHER" id="PTHR24094">
    <property type="entry name" value="SECRETED PROTEIN"/>
    <property type="match status" value="1"/>
</dbReference>
<dbReference type="GO" id="GO:0004519">
    <property type="term" value="F:endonuclease activity"/>
    <property type="evidence" value="ECO:0007669"/>
    <property type="project" value="UniProtKB-KW"/>
</dbReference>
<gene>
    <name evidence="3" type="ORF">ORV05_00840</name>
</gene>
<keyword evidence="3" id="KW-0540">Nuclease</keyword>
<organism evidence="3 4">
    <name type="scientific">Amycolatopsis cynarae</name>
    <dbReference type="NCBI Taxonomy" id="2995223"/>
    <lineage>
        <taxon>Bacteria</taxon>
        <taxon>Bacillati</taxon>
        <taxon>Actinomycetota</taxon>
        <taxon>Actinomycetes</taxon>
        <taxon>Pseudonocardiales</taxon>
        <taxon>Pseudonocardiaceae</taxon>
        <taxon>Amycolatopsis</taxon>
    </lineage>
</organism>